<dbReference type="GO" id="GO:0032259">
    <property type="term" value="P:methylation"/>
    <property type="evidence" value="ECO:0007669"/>
    <property type="project" value="UniProtKB-KW"/>
</dbReference>
<dbReference type="Proteomes" id="UP000183769">
    <property type="component" value="Unassembled WGS sequence"/>
</dbReference>
<evidence type="ECO:0000313" key="2">
    <source>
        <dbReference type="EMBL" id="SFP39835.1"/>
    </source>
</evidence>
<dbReference type="Gene3D" id="3.40.50.150">
    <property type="entry name" value="Vaccinia Virus protein VP39"/>
    <property type="match status" value="1"/>
</dbReference>
<name>A0A1I5Q0W0_9EURY</name>
<evidence type="ECO:0000313" key="3">
    <source>
        <dbReference type="Proteomes" id="UP000183769"/>
    </source>
</evidence>
<evidence type="ECO:0000259" key="1">
    <source>
        <dbReference type="Pfam" id="PF13649"/>
    </source>
</evidence>
<accession>A0A1I5Q0W0</accession>
<dbReference type="CDD" id="cd02440">
    <property type="entry name" value="AdoMet_MTases"/>
    <property type="match status" value="1"/>
</dbReference>
<gene>
    <name evidence="2" type="ORF">SAMN05216277_103202</name>
</gene>
<dbReference type="Pfam" id="PF13649">
    <property type="entry name" value="Methyltransf_25"/>
    <property type="match status" value="1"/>
</dbReference>
<organism evidence="2 3">
    <name type="scientific">Halolamina pelagica</name>
    <dbReference type="NCBI Taxonomy" id="699431"/>
    <lineage>
        <taxon>Archaea</taxon>
        <taxon>Methanobacteriati</taxon>
        <taxon>Methanobacteriota</taxon>
        <taxon>Stenosarchaea group</taxon>
        <taxon>Halobacteria</taxon>
        <taxon>Halobacteriales</taxon>
        <taxon>Haloferacaceae</taxon>
    </lineage>
</organism>
<dbReference type="GO" id="GO:0008168">
    <property type="term" value="F:methyltransferase activity"/>
    <property type="evidence" value="ECO:0007669"/>
    <property type="project" value="UniProtKB-KW"/>
</dbReference>
<reference evidence="3" key="1">
    <citation type="submission" date="2016-10" db="EMBL/GenBank/DDBJ databases">
        <authorList>
            <person name="Varghese N."/>
            <person name="Submissions S."/>
        </authorList>
    </citation>
    <scope>NUCLEOTIDE SEQUENCE [LARGE SCALE GENOMIC DNA]</scope>
    <source>
        <strain evidence="3">CGMCC 1.10329</strain>
    </source>
</reference>
<keyword evidence="2" id="KW-0808">Transferase</keyword>
<dbReference type="EMBL" id="FOXI01000003">
    <property type="protein sequence ID" value="SFP39835.1"/>
    <property type="molecule type" value="Genomic_DNA"/>
</dbReference>
<dbReference type="InterPro" id="IPR041698">
    <property type="entry name" value="Methyltransf_25"/>
</dbReference>
<keyword evidence="3" id="KW-1185">Reference proteome</keyword>
<dbReference type="AlphaFoldDB" id="A0A1I5Q0W0"/>
<protein>
    <submittedName>
        <fullName evidence="2">Methyltransferase domain-containing protein</fullName>
    </submittedName>
</protein>
<dbReference type="InterPro" id="IPR029063">
    <property type="entry name" value="SAM-dependent_MTases_sf"/>
</dbReference>
<dbReference type="RefSeq" id="WP_079990127.1">
    <property type="nucleotide sequence ID" value="NZ_FOXI01000003.1"/>
</dbReference>
<dbReference type="OrthoDB" id="182741at2157"/>
<dbReference type="SUPFAM" id="SSF53335">
    <property type="entry name" value="S-adenosyl-L-methionine-dependent methyltransferases"/>
    <property type="match status" value="1"/>
</dbReference>
<feature type="domain" description="Methyltransferase" evidence="1">
    <location>
        <begin position="50"/>
        <end position="137"/>
    </location>
</feature>
<proteinExistence type="predicted"/>
<keyword evidence="2" id="KW-0489">Methyltransferase</keyword>
<sequence>MSDTAHRRRIRDGYRRWARLYDWFARATRGVGGVRPGCVDALDLAPGDTVVEFGCGPGPNLAALREAVGPTGRVVGVDVTGRMLDRAQALVSRRGWENVSLVQGDATTPPVAAADAVLATFVTSLFPDPYAVVSEWCEIADSVVVAGFAPRGNRAANAALWGFTQVNTELFDAEGANALDQLAERTAASRRALDGSMDAVESETYLFGTVTVSAGRREA</sequence>